<dbReference type="AlphaFoldDB" id="A0A6M3MB02"/>
<evidence type="ECO:0000313" key="1">
    <source>
        <dbReference type="EMBL" id="QJB02406.1"/>
    </source>
</evidence>
<reference evidence="1" key="1">
    <citation type="submission" date="2020-03" db="EMBL/GenBank/DDBJ databases">
        <title>The deep terrestrial virosphere.</title>
        <authorList>
            <person name="Holmfeldt K."/>
            <person name="Nilsson E."/>
            <person name="Simone D."/>
            <person name="Lopez-Fernandez M."/>
            <person name="Wu X."/>
            <person name="de Brujin I."/>
            <person name="Lundin D."/>
            <person name="Andersson A."/>
            <person name="Bertilsson S."/>
            <person name="Dopson M."/>
        </authorList>
    </citation>
    <scope>NUCLEOTIDE SEQUENCE</scope>
    <source>
        <strain evidence="1">MM171B01299</strain>
    </source>
</reference>
<dbReference type="EMBL" id="MT143781">
    <property type="protein sequence ID" value="QJB02406.1"/>
    <property type="molecule type" value="Genomic_DNA"/>
</dbReference>
<gene>
    <name evidence="1" type="ORF">MM171B01299_0006</name>
</gene>
<proteinExistence type="predicted"/>
<accession>A0A6M3MB02</accession>
<sequence>MAVKRRRLGQYRCWLCGKDLAITTPPYLRSGCCRCEEEGLPGGGWLHTPSGWTEEQIEKARQEYVRTHQD</sequence>
<organism evidence="1">
    <name type="scientific">viral metagenome</name>
    <dbReference type="NCBI Taxonomy" id="1070528"/>
    <lineage>
        <taxon>unclassified sequences</taxon>
        <taxon>metagenomes</taxon>
        <taxon>organismal metagenomes</taxon>
    </lineage>
</organism>
<protein>
    <submittedName>
        <fullName evidence="1">Uncharacterized protein</fullName>
    </submittedName>
</protein>
<name>A0A6M3MB02_9ZZZZ</name>